<organism evidence="2 3">
    <name type="scientific">Glycomyces rhizosphaerae</name>
    <dbReference type="NCBI Taxonomy" id="2054422"/>
    <lineage>
        <taxon>Bacteria</taxon>
        <taxon>Bacillati</taxon>
        <taxon>Actinomycetota</taxon>
        <taxon>Actinomycetes</taxon>
        <taxon>Glycomycetales</taxon>
        <taxon>Glycomycetaceae</taxon>
        <taxon>Glycomyces</taxon>
    </lineage>
</organism>
<dbReference type="EMBL" id="JBHRWO010000002">
    <property type="protein sequence ID" value="MFC3490951.1"/>
    <property type="molecule type" value="Genomic_DNA"/>
</dbReference>
<evidence type="ECO:0000313" key="3">
    <source>
        <dbReference type="Proteomes" id="UP001595712"/>
    </source>
</evidence>
<proteinExistence type="predicted"/>
<accession>A0ABV7PSH5</accession>
<feature type="transmembrane region" description="Helical" evidence="1">
    <location>
        <begin position="81"/>
        <end position="103"/>
    </location>
</feature>
<evidence type="ECO:0000256" key="1">
    <source>
        <dbReference type="SAM" id="Phobius"/>
    </source>
</evidence>
<comment type="caution">
    <text evidence="2">The sequence shown here is derived from an EMBL/GenBank/DDBJ whole genome shotgun (WGS) entry which is preliminary data.</text>
</comment>
<reference evidence="3" key="1">
    <citation type="journal article" date="2019" name="Int. J. Syst. Evol. Microbiol.">
        <title>The Global Catalogue of Microorganisms (GCM) 10K type strain sequencing project: providing services to taxonomists for standard genome sequencing and annotation.</title>
        <authorList>
            <consortium name="The Broad Institute Genomics Platform"/>
            <consortium name="The Broad Institute Genome Sequencing Center for Infectious Disease"/>
            <person name="Wu L."/>
            <person name="Ma J."/>
        </authorList>
    </citation>
    <scope>NUCLEOTIDE SEQUENCE [LARGE SCALE GENOMIC DNA]</scope>
    <source>
        <strain evidence="3">CGMCC 4.7396</strain>
    </source>
</reference>
<keyword evidence="1" id="KW-0472">Membrane</keyword>
<keyword evidence="3" id="KW-1185">Reference proteome</keyword>
<feature type="transmembrane region" description="Helical" evidence="1">
    <location>
        <begin position="148"/>
        <end position="167"/>
    </location>
</feature>
<sequence>MSPDSDAVKWIILALALLQTAAALLQLAMVNGRARPAGAPVPLDQSVKLGLTLLPFAVAVVVVLPHMPATAEQDAVSTMEVIAIFLALFGPVYVGYVMGYNGLTLVRPAVAAGSALANATALAAGSLILFVTFAAVPPNHDDYLLNMLPPGAAALGFCMGVSACRTANRDAEQSEHKTDDAA</sequence>
<dbReference type="RefSeq" id="WP_387968971.1">
    <property type="nucleotide sequence ID" value="NZ_JBHRWO010000002.1"/>
</dbReference>
<keyword evidence="1" id="KW-1133">Transmembrane helix</keyword>
<feature type="transmembrane region" description="Helical" evidence="1">
    <location>
        <begin position="7"/>
        <end position="28"/>
    </location>
</feature>
<keyword evidence="1" id="KW-0812">Transmembrane</keyword>
<dbReference type="Proteomes" id="UP001595712">
    <property type="component" value="Unassembled WGS sequence"/>
</dbReference>
<protein>
    <submittedName>
        <fullName evidence="2">Uncharacterized protein</fullName>
    </submittedName>
</protein>
<gene>
    <name evidence="2" type="ORF">ACFO8M_00395</name>
</gene>
<feature type="transmembrane region" description="Helical" evidence="1">
    <location>
        <begin position="49"/>
        <end position="69"/>
    </location>
</feature>
<evidence type="ECO:0000313" key="2">
    <source>
        <dbReference type="EMBL" id="MFC3490951.1"/>
    </source>
</evidence>
<feature type="transmembrane region" description="Helical" evidence="1">
    <location>
        <begin position="115"/>
        <end position="136"/>
    </location>
</feature>
<name>A0ABV7PSH5_9ACTN</name>